<dbReference type="InterPro" id="IPR011009">
    <property type="entry name" value="Kinase-like_dom_sf"/>
</dbReference>
<keyword evidence="7" id="KW-0677">Repeat</keyword>
<dbReference type="InterPro" id="IPR003591">
    <property type="entry name" value="Leu-rich_rpt_typical-subtyp"/>
</dbReference>
<evidence type="ECO:0000256" key="15">
    <source>
        <dbReference type="SAM" id="Phobius"/>
    </source>
</evidence>
<evidence type="ECO:0000256" key="1">
    <source>
        <dbReference type="ARBA" id="ARBA00004479"/>
    </source>
</evidence>
<keyword evidence="3" id="KW-0597">Phosphoprotein</keyword>
<dbReference type="SMART" id="SM00369">
    <property type="entry name" value="LRR_TYP"/>
    <property type="match status" value="2"/>
</dbReference>
<organism evidence="17 18">
    <name type="scientific">Lactuca sativa</name>
    <name type="common">Garden lettuce</name>
    <dbReference type="NCBI Taxonomy" id="4236"/>
    <lineage>
        <taxon>Eukaryota</taxon>
        <taxon>Viridiplantae</taxon>
        <taxon>Streptophyta</taxon>
        <taxon>Embryophyta</taxon>
        <taxon>Tracheophyta</taxon>
        <taxon>Spermatophyta</taxon>
        <taxon>Magnoliopsida</taxon>
        <taxon>eudicotyledons</taxon>
        <taxon>Gunneridae</taxon>
        <taxon>Pentapetalae</taxon>
        <taxon>asterids</taxon>
        <taxon>campanulids</taxon>
        <taxon>Asterales</taxon>
        <taxon>Asteraceae</taxon>
        <taxon>Cichorioideae</taxon>
        <taxon>Cichorieae</taxon>
        <taxon>Lactucinae</taxon>
        <taxon>Lactuca</taxon>
    </lineage>
</organism>
<comment type="subcellular location">
    <subcellularLocation>
        <location evidence="1">Membrane</location>
        <topology evidence="1">Single-pass type I membrane protein</topology>
    </subcellularLocation>
</comment>
<dbReference type="InterPro" id="IPR055414">
    <property type="entry name" value="LRR_R13L4/SHOC2-like"/>
</dbReference>
<keyword evidence="6" id="KW-0732">Signal</keyword>
<evidence type="ECO:0000256" key="13">
    <source>
        <dbReference type="ARBA" id="ARBA00047899"/>
    </source>
</evidence>
<keyword evidence="18" id="KW-1185">Reference proteome</keyword>
<dbReference type="InterPro" id="IPR051824">
    <property type="entry name" value="LRR_Rcpt-Like_S/T_Kinase"/>
</dbReference>
<evidence type="ECO:0000256" key="7">
    <source>
        <dbReference type="ARBA" id="ARBA00022737"/>
    </source>
</evidence>
<dbReference type="Gene3D" id="3.30.200.20">
    <property type="entry name" value="Phosphorylase Kinase, domain 1"/>
    <property type="match status" value="1"/>
</dbReference>
<comment type="caution">
    <text evidence="17">The sequence shown here is derived from an EMBL/GenBank/DDBJ whole genome shotgun (WGS) entry which is preliminary data.</text>
</comment>
<dbReference type="SUPFAM" id="SSF52058">
    <property type="entry name" value="L domain-like"/>
    <property type="match status" value="1"/>
</dbReference>
<dbReference type="Pfam" id="PF00069">
    <property type="entry name" value="Pkinase"/>
    <property type="match status" value="1"/>
</dbReference>
<evidence type="ECO:0000256" key="5">
    <source>
        <dbReference type="ARBA" id="ARBA00022679"/>
    </source>
</evidence>
<keyword evidence="9" id="KW-0067">ATP-binding</keyword>
<evidence type="ECO:0000256" key="11">
    <source>
        <dbReference type="ARBA" id="ARBA00023170"/>
    </source>
</evidence>
<dbReference type="Gene3D" id="1.10.510.10">
    <property type="entry name" value="Transferase(Phosphotransferase) domain 1"/>
    <property type="match status" value="1"/>
</dbReference>
<dbReference type="InterPro" id="IPR000719">
    <property type="entry name" value="Prot_kinase_dom"/>
</dbReference>
<evidence type="ECO:0000256" key="9">
    <source>
        <dbReference type="ARBA" id="ARBA00022840"/>
    </source>
</evidence>
<keyword evidence="12" id="KW-0325">Glycoprotein</keyword>
<gene>
    <name evidence="17" type="ORF">LSAT_V11C700386000</name>
</gene>
<dbReference type="Pfam" id="PF23598">
    <property type="entry name" value="LRR_14"/>
    <property type="match status" value="1"/>
</dbReference>
<dbReference type="SMART" id="SM00220">
    <property type="entry name" value="S_TKc"/>
    <property type="match status" value="1"/>
</dbReference>
<reference evidence="17 18" key="1">
    <citation type="journal article" date="2017" name="Nat. Commun.">
        <title>Genome assembly with in vitro proximity ligation data and whole-genome triplication in lettuce.</title>
        <authorList>
            <person name="Reyes-Chin-Wo S."/>
            <person name="Wang Z."/>
            <person name="Yang X."/>
            <person name="Kozik A."/>
            <person name="Arikit S."/>
            <person name="Song C."/>
            <person name="Xia L."/>
            <person name="Froenicke L."/>
            <person name="Lavelle D.O."/>
            <person name="Truco M.J."/>
            <person name="Xia R."/>
            <person name="Zhu S."/>
            <person name="Xu C."/>
            <person name="Xu H."/>
            <person name="Xu X."/>
            <person name="Cox K."/>
            <person name="Korf I."/>
            <person name="Meyers B.C."/>
            <person name="Michelmore R.W."/>
        </authorList>
    </citation>
    <scope>NUCLEOTIDE SEQUENCE [LARGE SCALE GENOMIC DNA]</scope>
    <source>
        <strain evidence="18">cv. Salinas</strain>
        <tissue evidence="17">Seedlings</tissue>
    </source>
</reference>
<dbReference type="GO" id="GO:0005886">
    <property type="term" value="C:plasma membrane"/>
    <property type="evidence" value="ECO:0000318"/>
    <property type="project" value="GO_Central"/>
</dbReference>
<dbReference type="GO" id="GO:0045088">
    <property type="term" value="P:regulation of innate immune response"/>
    <property type="evidence" value="ECO:0000318"/>
    <property type="project" value="GO_Central"/>
</dbReference>
<dbReference type="FunFam" id="3.30.200.20:FF:000140">
    <property type="entry name" value="Leucine-rich repeat receptor-like protein kinase"/>
    <property type="match status" value="1"/>
</dbReference>
<keyword evidence="8" id="KW-0547">Nucleotide-binding</keyword>
<comment type="catalytic activity">
    <reaction evidence="14">
        <text>L-seryl-[protein] + ATP = O-phospho-L-seryl-[protein] + ADP + H(+)</text>
        <dbReference type="Rhea" id="RHEA:17989"/>
        <dbReference type="Rhea" id="RHEA-COMP:9863"/>
        <dbReference type="Rhea" id="RHEA-COMP:11604"/>
        <dbReference type="ChEBI" id="CHEBI:15378"/>
        <dbReference type="ChEBI" id="CHEBI:29999"/>
        <dbReference type="ChEBI" id="CHEBI:30616"/>
        <dbReference type="ChEBI" id="CHEBI:83421"/>
        <dbReference type="ChEBI" id="CHEBI:456216"/>
        <dbReference type="EC" id="2.7.11.1"/>
    </reaction>
</comment>
<dbReference type="FunFam" id="3.80.10.10:FF:000041">
    <property type="entry name" value="LRR receptor-like serine/threonine-protein kinase ERECTA"/>
    <property type="match status" value="1"/>
</dbReference>
<dbReference type="Proteomes" id="UP000235145">
    <property type="component" value="Unassembled WGS sequence"/>
</dbReference>
<dbReference type="InterPro" id="IPR001245">
    <property type="entry name" value="Ser-Thr/Tyr_kinase_cat_dom"/>
</dbReference>
<evidence type="ECO:0000259" key="16">
    <source>
        <dbReference type="PROSITE" id="PS50011"/>
    </source>
</evidence>
<dbReference type="GO" id="GO:0004674">
    <property type="term" value="F:protein serine/threonine kinase activity"/>
    <property type="evidence" value="ECO:0007669"/>
    <property type="project" value="UniProtKB-EC"/>
</dbReference>
<keyword evidence="4" id="KW-0433">Leucine-rich repeat</keyword>
<dbReference type="SUPFAM" id="SSF56112">
    <property type="entry name" value="Protein kinase-like (PK-like)"/>
    <property type="match status" value="1"/>
</dbReference>
<dbReference type="Pfam" id="PF11721">
    <property type="entry name" value="Malectin"/>
    <property type="match status" value="1"/>
</dbReference>
<keyword evidence="11" id="KW-0675">Receptor</keyword>
<dbReference type="InterPro" id="IPR032675">
    <property type="entry name" value="LRR_dom_sf"/>
</dbReference>
<dbReference type="Gene3D" id="3.80.10.10">
    <property type="entry name" value="Ribonuclease Inhibitor"/>
    <property type="match status" value="1"/>
</dbReference>
<evidence type="ECO:0000256" key="3">
    <source>
        <dbReference type="ARBA" id="ARBA00022553"/>
    </source>
</evidence>
<evidence type="ECO:0000256" key="4">
    <source>
        <dbReference type="ARBA" id="ARBA00022614"/>
    </source>
</evidence>
<keyword evidence="15" id="KW-0812">Transmembrane</keyword>
<feature type="transmembrane region" description="Helical" evidence="15">
    <location>
        <begin position="509"/>
        <end position="532"/>
    </location>
</feature>
<dbReference type="PANTHER" id="PTHR48006:SF62">
    <property type="entry name" value="LEUCINE-RICH REPEAT TRANSMEMBRANE PROTEIN KINASE"/>
    <property type="match status" value="1"/>
</dbReference>
<evidence type="ECO:0000256" key="8">
    <source>
        <dbReference type="ARBA" id="ARBA00022741"/>
    </source>
</evidence>
<dbReference type="Gene3D" id="2.60.120.430">
    <property type="entry name" value="Galactose-binding lectin"/>
    <property type="match status" value="1"/>
</dbReference>
<protein>
    <recommendedName>
        <fullName evidence="2">non-specific serine/threonine protein kinase</fullName>
        <ecNumber evidence="2">2.7.11.1</ecNumber>
    </recommendedName>
</protein>
<proteinExistence type="predicted"/>
<keyword evidence="10 15" id="KW-0472">Membrane</keyword>
<evidence type="ECO:0000256" key="14">
    <source>
        <dbReference type="ARBA" id="ARBA00048679"/>
    </source>
</evidence>
<accession>A0A9R1V212</accession>
<dbReference type="GO" id="GO:0004672">
    <property type="term" value="F:protein kinase activity"/>
    <property type="evidence" value="ECO:0000318"/>
    <property type="project" value="GO_Central"/>
</dbReference>
<keyword evidence="15" id="KW-1133">Transmembrane helix</keyword>
<dbReference type="PANTHER" id="PTHR48006">
    <property type="entry name" value="LEUCINE-RICH REPEAT-CONTAINING PROTEIN DDB_G0281931-RELATED"/>
    <property type="match status" value="1"/>
</dbReference>
<feature type="transmembrane region" description="Helical" evidence="15">
    <location>
        <begin position="66"/>
        <end position="90"/>
    </location>
</feature>
<evidence type="ECO:0000313" key="18">
    <source>
        <dbReference type="Proteomes" id="UP000235145"/>
    </source>
</evidence>
<feature type="domain" description="Protein kinase" evidence="16">
    <location>
        <begin position="571"/>
        <end position="790"/>
    </location>
</feature>
<evidence type="ECO:0000256" key="10">
    <source>
        <dbReference type="ARBA" id="ARBA00023136"/>
    </source>
</evidence>
<evidence type="ECO:0000313" key="17">
    <source>
        <dbReference type="EMBL" id="KAJ0196875.1"/>
    </source>
</evidence>
<dbReference type="PROSITE" id="PS50011">
    <property type="entry name" value="PROTEIN_KINASE_DOM"/>
    <property type="match status" value="1"/>
</dbReference>
<keyword evidence="5" id="KW-0808">Transferase</keyword>
<evidence type="ECO:0000256" key="6">
    <source>
        <dbReference type="ARBA" id="ARBA00022729"/>
    </source>
</evidence>
<dbReference type="GO" id="GO:0005524">
    <property type="term" value="F:ATP binding"/>
    <property type="evidence" value="ECO:0007669"/>
    <property type="project" value="UniProtKB-KW"/>
</dbReference>
<dbReference type="EMBL" id="NBSK02000007">
    <property type="protein sequence ID" value="KAJ0196875.1"/>
    <property type="molecule type" value="Genomic_DNA"/>
</dbReference>
<dbReference type="AlphaFoldDB" id="A0A9R1V212"/>
<comment type="catalytic activity">
    <reaction evidence="13">
        <text>L-threonyl-[protein] + ATP = O-phospho-L-threonyl-[protein] + ADP + H(+)</text>
        <dbReference type="Rhea" id="RHEA:46608"/>
        <dbReference type="Rhea" id="RHEA-COMP:11060"/>
        <dbReference type="Rhea" id="RHEA-COMP:11605"/>
        <dbReference type="ChEBI" id="CHEBI:15378"/>
        <dbReference type="ChEBI" id="CHEBI:30013"/>
        <dbReference type="ChEBI" id="CHEBI:30616"/>
        <dbReference type="ChEBI" id="CHEBI:61977"/>
        <dbReference type="ChEBI" id="CHEBI:456216"/>
        <dbReference type="EC" id="2.7.11.1"/>
    </reaction>
</comment>
<sequence length="795" mass="88572">MFTRVIHAMFSQWGIPESAATARGWNLSGDPCTGAAVDSTNFNDGNYNPVYALDARGTIPEGLWTLFNLTILYVFSCFFTLLTTIGSYILKVSIHVKNIYACIKLNNQIVCYRNLAQNYLTGPLSPSIGNLTRMQYIINALSGQVPREIGQLTDLRLLSFSGNNFNGSLPPEIGNLRELQQIYIDSSGVTGEIPPSFANLRNLQTVRISGLSNGNLDFIQNLKSLSVLDLSFNNLSGEIPRGLFNLSQMSFLFLGNNSLTGTLPNAKSTTLRNIFEQLHFEQFGIKLSPKGFPLWSWIANSDFGINCGGPRITSSSRLVHEQENESLGPATYYLTPERRWGVSNVGRRDNPVNIVSSQRQFTNTLDSQLYQTARLSAGSLRYYGLGLENGNYTVNLRFAEIEIEDGLTWRSLGRRVFDIYVQGNMMIQDFDIKREAGGASNRPVTREVIVEVSNNYLEVHLFWAGKGTCCIPTQGTFGPLISAISATPNFVPTVSNNPPSNKKKNNTGLIVAGILVPIVVVSFMVLLALYLLRQRRKKKNNDDNYDEEFLGIEARPYTFSYEELRDATNDFSPANKLGEGGFGPVYKGTLADGRVIAVKQLSIASQHGRSQFVAEIATISAVQHRNLVKLYGCCIDGEKRLLVYEYLENKSLDQALFDVKSSNVLLDSDMNPKISDFGLAKLYDDKKTHMSTRVAGTIGYLAPEYAMLGHLTEKADVFGFGVVALEIVSGRPNSDSFSEDEKIHLLEWVCFHLESAQMNLYTQSTPNKPKVKIHIINQREIFIKGNHFWSFFSLK</sequence>
<name>A0A9R1V212_LACSA</name>
<dbReference type="Pfam" id="PF07714">
    <property type="entry name" value="PK_Tyr_Ser-Thr"/>
    <property type="match status" value="1"/>
</dbReference>
<dbReference type="EC" id="2.7.11.1" evidence="2"/>
<dbReference type="FunFam" id="2.60.120.430:FF:000002">
    <property type="entry name" value="Leucine-rich repeat receptor-like protein kinase"/>
    <property type="match status" value="1"/>
</dbReference>
<evidence type="ECO:0000256" key="2">
    <source>
        <dbReference type="ARBA" id="ARBA00012513"/>
    </source>
</evidence>
<dbReference type="InterPro" id="IPR021720">
    <property type="entry name" value="Malectin_dom"/>
</dbReference>
<evidence type="ECO:0000256" key="12">
    <source>
        <dbReference type="ARBA" id="ARBA00023180"/>
    </source>
</evidence>